<name>B4RI05_PHEZH</name>
<accession>B4RI05</accession>
<keyword evidence="2" id="KW-0614">Plasmid</keyword>
<dbReference type="RefSeq" id="WP_012520280.1">
    <property type="nucleotide sequence ID" value="NC_011143.1"/>
</dbReference>
<dbReference type="Gene3D" id="2.40.10.120">
    <property type="match status" value="1"/>
</dbReference>
<dbReference type="eggNOG" id="COG0265">
    <property type="taxonomic scope" value="Bacteria"/>
</dbReference>
<dbReference type="GO" id="GO:0042597">
    <property type="term" value="C:periplasmic space"/>
    <property type="evidence" value="ECO:0007669"/>
    <property type="project" value="TreeGrafter"/>
</dbReference>
<dbReference type="Proteomes" id="UP000001868">
    <property type="component" value="Plasmid pHLK1"/>
</dbReference>
<evidence type="ECO:0008006" key="4">
    <source>
        <dbReference type="Google" id="ProtNLM"/>
    </source>
</evidence>
<dbReference type="InterPro" id="IPR001940">
    <property type="entry name" value="Peptidase_S1C"/>
</dbReference>
<evidence type="ECO:0000313" key="3">
    <source>
        <dbReference type="Proteomes" id="UP000001868"/>
    </source>
</evidence>
<dbReference type="KEGG" id="pzu:PHZ_p0037"/>
<protein>
    <recommendedName>
        <fullName evidence="4">Serine protease</fullName>
    </recommendedName>
</protein>
<reference evidence="2 3" key="1">
    <citation type="journal article" date="2008" name="BMC Genomics">
        <title>Complete genome of Phenylobacterium zucineum - a novel facultative intracellular bacterium isolated from human erythroleukemia cell line K562.</title>
        <authorList>
            <person name="Luo Y."/>
            <person name="Xu X."/>
            <person name="Ding Z."/>
            <person name="Liu Z."/>
            <person name="Zhang B."/>
            <person name="Yan Z."/>
            <person name="Sun J."/>
            <person name="Hu S."/>
            <person name="Hu X."/>
        </authorList>
    </citation>
    <scope>NUCLEOTIDE SEQUENCE [LARGE SCALE GENOMIC DNA]</scope>
    <source>
        <strain evidence="3">HLK1</strain>
        <plasmid evidence="3">Plasmid pHLK1</plasmid>
    </source>
</reference>
<geneLocation type="plasmid" evidence="3">
    <name>pHLK1</name>
</geneLocation>
<dbReference type="AlphaFoldDB" id="B4RI05"/>
<evidence type="ECO:0000313" key="2">
    <source>
        <dbReference type="EMBL" id="ACG79980.1"/>
    </source>
</evidence>
<organism evidence="2 3">
    <name type="scientific">Phenylobacterium zucineum (strain HLK1)</name>
    <dbReference type="NCBI Taxonomy" id="450851"/>
    <lineage>
        <taxon>Bacteria</taxon>
        <taxon>Pseudomonadati</taxon>
        <taxon>Pseudomonadota</taxon>
        <taxon>Alphaproteobacteria</taxon>
        <taxon>Caulobacterales</taxon>
        <taxon>Caulobacteraceae</taxon>
        <taxon>Phenylobacterium</taxon>
    </lineage>
</organism>
<dbReference type="EMBL" id="CP000748">
    <property type="protein sequence ID" value="ACG79980.1"/>
    <property type="molecule type" value="Genomic_DNA"/>
</dbReference>
<dbReference type="GO" id="GO:0006508">
    <property type="term" value="P:proteolysis"/>
    <property type="evidence" value="ECO:0007669"/>
    <property type="project" value="InterPro"/>
</dbReference>
<feature type="chain" id="PRO_5002825468" description="Serine protease" evidence="1">
    <location>
        <begin position="32"/>
        <end position="240"/>
    </location>
</feature>
<dbReference type="InterPro" id="IPR009003">
    <property type="entry name" value="Peptidase_S1_PA"/>
</dbReference>
<dbReference type="Pfam" id="PF13365">
    <property type="entry name" value="Trypsin_2"/>
    <property type="match status" value="1"/>
</dbReference>
<sequence length="240" mass="24966">MPKQPQATLLASAALALALATGGLSPTVCFAAAQPARSLPVRPPSSFADIIARVAPAVVSIDVTRSAPASPYLPERFPGLPFFFGFPSAPDGDEEPRTPPLARVSGSGFFIAPDGYIVTNNHVVENATKVTVRTNDGRELAARIIGRDPLTDLAVLKVSGSRFAFVTFETTARPRVGDWVGAMGNPFGLGGTASAGIVSADGRDIGEAYVDYLQIDAPINRGNSGGPAFDVQGRVGDPYQ</sequence>
<dbReference type="OrthoDB" id="7358927at2"/>
<dbReference type="SUPFAM" id="SSF50494">
    <property type="entry name" value="Trypsin-like serine proteases"/>
    <property type="match status" value="1"/>
</dbReference>
<dbReference type="PRINTS" id="PR00834">
    <property type="entry name" value="PROTEASES2C"/>
</dbReference>
<evidence type="ECO:0000256" key="1">
    <source>
        <dbReference type="SAM" id="SignalP"/>
    </source>
</evidence>
<dbReference type="GO" id="GO:0004252">
    <property type="term" value="F:serine-type endopeptidase activity"/>
    <property type="evidence" value="ECO:0007669"/>
    <property type="project" value="InterPro"/>
</dbReference>
<feature type="signal peptide" evidence="1">
    <location>
        <begin position="1"/>
        <end position="31"/>
    </location>
</feature>
<keyword evidence="3" id="KW-1185">Reference proteome</keyword>
<proteinExistence type="predicted"/>
<dbReference type="HOGENOM" id="CLU_020120_4_1_5"/>
<keyword evidence="1" id="KW-0732">Signal</keyword>
<dbReference type="PANTHER" id="PTHR22939:SF130">
    <property type="entry name" value="PERIPLASMIC SERINE ENDOPROTEASE DEGP-LIKE-RELATED"/>
    <property type="match status" value="1"/>
</dbReference>
<dbReference type="GO" id="GO:0030313">
    <property type="term" value="C:cell envelope"/>
    <property type="evidence" value="ECO:0007669"/>
    <property type="project" value="UniProtKB-SubCell"/>
</dbReference>
<dbReference type="PANTHER" id="PTHR22939">
    <property type="entry name" value="SERINE PROTEASE FAMILY S1C HTRA-RELATED"/>
    <property type="match status" value="1"/>
</dbReference>
<gene>
    <name evidence="2" type="ordered locus">PHZ_p0037</name>
</gene>